<name>A0A9W6Y562_9STRA</name>
<protein>
    <submittedName>
        <fullName evidence="3">Unnamed protein product</fullName>
    </submittedName>
</protein>
<feature type="compositionally biased region" description="Basic and acidic residues" evidence="1">
    <location>
        <begin position="557"/>
        <end position="566"/>
    </location>
</feature>
<keyword evidence="2" id="KW-0472">Membrane</keyword>
<sequence>MNRESSKHPPLRSLDSGCRYVKPGCNPDGVEGTDYFRGEQALVAYYRKQSVQFIQTDGNTVRLQPFRELPALSQEWLARSGGYDKELERQYAVNNSVIVTDWGGEEENTIIGLQQNDNDTGVRVVSDLGNVALRSNRNQPNHNIFEEGTVTAACTDQSMSRGHNNTDNCERRELRTVRTGDGTTNSRQDINVEEECADQSNSCGVVAFESQRKHSNTVGSTDGGERRGPLNNAEVAEVGTADVGNTGTCPQLAHVDISERGGPTSDVEGPEVGPARTSDTNIVEIAGCGGTFRPNPCIGGHAEQMGSHNCRGHDAPDRHAARVVMGVAETMMEDVFVVVVVVAEAMTVLVVVKVVEAAEIGASIPMIWMLKNYVIVIQLMILRGVYVNGLVAFTPTKVKWLMTKKLEPVFRQVGTAYIVGRVCKRIIDKKTLLYEVRWLDSLFHKHTHSVNIGILQRGIENYSISLQPSAINSVGAKLDWRENLELEVGKGRRQILLLAHFGSSANQKLRAVKFRQSQTSSNKPKHAVGQKHNTERGLVSGLEIETGLSIPNLRRPVRPDQDEEPRTLTCRRRPTLDTRRASRDARHAARTARHAAPAGRHATQDARLLRPTTDYQHVRMEYKRGAENLPVDTNMSTGSPNAAATHVARKNCPHLADPEWEALQRLSTFVGEAAVATMLRTLSATEQHGVALGFIMKELREVAARATVSTPHRAWSR</sequence>
<keyword evidence="2" id="KW-1133">Transmembrane helix</keyword>
<feature type="compositionally biased region" description="Basic and acidic residues" evidence="1">
    <location>
        <begin position="574"/>
        <end position="587"/>
    </location>
</feature>
<reference evidence="3" key="1">
    <citation type="submission" date="2023-04" db="EMBL/GenBank/DDBJ databases">
        <title>Phytophthora fragariaefolia NBRC 109709.</title>
        <authorList>
            <person name="Ichikawa N."/>
            <person name="Sato H."/>
            <person name="Tonouchi N."/>
        </authorList>
    </citation>
    <scope>NUCLEOTIDE SEQUENCE</scope>
    <source>
        <strain evidence="3">NBRC 109709</strain>
    </source>
</reference>
<proteinExistence type="predicted"/>
<organism evidence="3 4">
    <name type="scientific">Phytophthora fragariaefolia</name>
    <dbReference type="NCBI Taxonomy" id="1490495"/>
    <lineage>
        <taxon>Eukaryota</taxon>
        <taxon>Sar</taxon>
        <taxon>Stramenopiles</taxon>
        <taxon>Oomycota</taxon>
        <taxon>Peronosporomycetes</taxon>
        <taxon>Peronosporales</taxon>
        <taxon>Peronosporaceae</taxon>
        <taxon>Phytophthora</taxon>
    </lineage>
</organism>
<feature type="region of interest" description="Disordered" evidence="1">
    <location>
        <begin position="515"/>
        <end position="604"/>
    </location>
</feature>
<accession>A0A9W6Y562</accession>
<feature type="transmembrane region" description="Helical" evidence="2">
    <location>
        <begin position="375"/>
        <end position="395"/>
    </location>
</feature>
<dbReference type="EMBL" id="BSXT01003136">
    <property type="protein sequence ID" value="GMF52750.1"/>
    <property type="molecule type" value="Genomic_DNA"/>
</dbReference>
<evidence type="ECO:0000313" key="3">
    <source>
        <dbReference type="EMBL" id="GMF52750.1"/>
    </source>
</evidence>
<feature type="region of interest" description="Disordered" evidence="1">
    <location>
        <begin position="256"/>
        <end position="277"/>
    </location>
</feature>
<gene>
    <name evidence="3" type="ORF">Pfra01_002165900</name>
</gene>
<keyword evidence="4" id="KW-1185">Reference proteome</keyword>
<dbReference type="AlphaFoldDB" id="A0A9W6Y562"/>
<feature type="transmembrane region" description="Helical" evidence="2">
    <location>
        <begin position="335"/>
        <end position="355"/>
    </location>
</feature>
<evidence type="ECO:0000256" key="2">
    <source>
        <dbReference type="SAM" id="Phobius"/>
    </source>
</evidence>
<dbReference type="OrthoDB" id="125227at2759"/>
<evidence type="ECO:0000256" key="1">
    <source>
        <dbReference type="SAM" id="MobiDB-lite"/>
    </source>
</evidence>
<evidence type="ECO:0000313" key="4">
    <source>
        <dbReference type="Proteomes" id="UP001165121"/>
    </source>
</evidence>
<dbReference type="Proteomes" id="UP001165121">
    <property type="component" value="Unassembled WGS sequence"/>
</dbReference>
<comment type="caution">
    <text evidence="3">The sequence shown here is derived from an EMBL/GenBank/DDBJ whole genome shotgun (WGS) entry which is preliminary data.</text>
</comment>
<keyword evidence="2" id="KW-0812">Transmembrane</keyword>